<evidence type="ECO:0000256" key="2">
    <source>
        <dbReference type="ARBA" id="ARBA00022748"/>
    </source>
</evidence>
<dbReference type="PROSITE" id="PS51257">
    <property type="entry name" value="PROKAR_LIPOPROTEIN"/>
    <property type="match status" value="1"/>
</dbReference>
<dbReference type="PROSITE" id="PS51352">
    <property type="entry name" value="THIOREDOXIN_2"/>
    <property type="match status" value="1"/>
</dbReference>
<name>A0A328YH43_9FLAO</name>
<dbReference type="InterPro" id="IPR025380">
    <property type="entry name" value="DUF4369"/>
</dbReference>
<dbReference type="GO" id="GO:0017004">
    <property type="term" value="P:cytochrome complex assembly"/>
    <property type="evidence" value="ECO:0007669"/>
    <property type="project" value="UniProtKB-KW"/>
</dbReference>
<evidence type="ECO:0000256" key="3">
    <source>
        <dbReference type="ARBA" id="ARBA00023157"/>
    </source>
</evidence>
<gene>
    <name evidence="8" type="ORF">CLV55_11451</name>
</gene>
<sequence length="381" mass="42421">MKKIVCLVTILFALVSCKKVADGEFLLTGSAKGIANGKTVIIKKQNELGIVVNVDSTKIKDGKFELKGKVKDPNLMVLFIKGLQQPIPFILESGAIEVTVDKDSIWKSEIGGTYNNDEFQKFNTQMNGIQKKLVAYQNANFQKLMMAQQKKDQATIDNLKKGFSVLQKEMETFVSNYPKENKEAFISLLLLKSQLKSPNFKLDAFQKDFNNLDASLKNSKIGKELQKEIKLLEKNSTETAATNSAPTLAPDFSSKSPNGQTVSLLKSLGKVTILDFWASWCGPCRKENPNVVAIYKEFHDKGLNIVGVSLDDDATKWKQAIAKDGITWVQVSNLKGWDDPIAKLYHVEQIPTTFILDEKGAIIAKDLRGEALRTKISELLK</sequence>
<dbReference type="Pfam" id="PF00578">
    <property type="entry name" value="AhpC-TSA"/>
    <property type="match status" value="1"/>
</dbReference>
<dbReference type="GO" id="GO:0016209">
    <property type="term" value="F:antioxidant activity"/>
    <property type="evidence" value="ECO:0007669"/>
    <property type="project" value="InterPro"/>
</dbReference>
<dbReference type="Gene3D" id="3.40.30.10">
    <property type="entry name" value="Glutaredoxin"/>
    <property type="match status" value="1"/>
</dbReference>
<evidence type="ECO:0000259" key="7">
    <source>
        <dbReference type="PROSITE" id="PS51352"/>
    </source>
</evidence>
<dbReference type="EMBL" id="QLSZ01000014">
    <property type="protein sequence ID" value="RAR70007.1"/>
    <property type="molecule type" value="Genomic_DNA"/>
</dbReference>
<dbReference type="InterPro" id="IPR000866">
    <property type="entry name" value="AhpC/TSA"/>
</dbReference>
<dbReference type="Proteomes" id="UP000248840">
    <property type="component" value="Unassembled WGS sequence"/>
</dbReference>
<keyword evidence="2" id="KW-0201">Cytochrome c-type biogenesis</keyword>
<reference evidence="8 9" key="1">
    <citation type="submission" date="2018-06" db="EMBL/GenBank/DDBJ databases">
        <title>Genomic Encyclopedia of Archaeal and Bacterial Type Strains, Phase II (KMG-II): from individual species to whole genera.</title>
        <authorList>
            <person name="Goeker M."/>
        </authorList>
    </citation>
    <scope>NUCLEOTIDE SEQUENCE [LARGE SCALE GENOMIC DNA]</scope>
    <source>
        <strain evidence="8 9">DSM 25663</strain>
    </source>
</reference>
<dbReference type="GO" id="GO:0016491">
    <property type="term" value="F:oxidoreductase activity"/>
    <property type="evidence" value="ECO:0007669"/>
    <property type="project" value="InterPro"/>
</dbReference>
<comment type="subcellular location">
    <subcellularLocation>
        <location evidence="1">Cell envelope</location>
    </subcellularLocation>
</comment>
<dbReference type="CDD" id="cd02966">
    <property type="entry name" value="TlpA_like_family"/>
    <property type="match status" value="1"/>
</dbReference>
<feature type="region of interest" description="Disordered" evidence="5">
    <location>
        <begin position="237"/>
        <end position="257"/>
    </location>
</feature>
<keyword evidence="9" id="KW-1185">Reference proteome</keyword>
<organism evidence="8 9">
    <name type="scientific">Flavobacterium aciduliphilum</name>
    <dbReference type="NCBI Taxonomy" id="1101402"/>
    <lineage>
        <taxon>Bacteria</taxon>
        <taxon>Pseudomonadati</taxon>
        <taxon>Bacteroidota</taxon>
        <taxon>Flavobacteriia</taxon>
        <taxon>Flavobacteriales</taxon>
        <taxon>Flavobacteriaceae</taxon>
        <taxon>Flavobacterium</taxon>
    </lineage>
</organism>
<dbReference type="PROSITE" id="PS00194">
    <property type="entry name" value="THIOREDOXIN_1"/>
    <property type="match status" value="1"/>
</dbReference>
<dbReference type="InterPro" id="IPR017937">
    <property type="entry name" value="Thioredoxin_CS"/>
</dbReference>
<accession>A0A328YH43</accession>
<evidence type="ECO:0000256" key="1">
    <source>
        <dbReference type="ARBA" id="ARBA00004196"/>
    </source>
</evidence>
<dbReference type="GO" id="GO:0030313">
    <property type="term" value="C:cell envelope"/>
    <property type="evidence" value="ECO:0007669"/>
    <property type="project" value="UniProtKB-SubCell"/>
</dbReference>
<evidence type="ECO:0000256" key="5">
    <source>
        <dbReference type="SAM" id="MobiDB-lite"/>
    </source>
</evidence>
<dbReference type="PANTHER" id="PTHR42852">
    <property type="entry name" value="THIOL:DISULFIDE INTERCHANGE PROTEIN DSBE"/>
    <property type="match status" value="1"/>
</dbReference>
<dbReference type="InterPro" id="IPR050553">
    <property type="entry name" value="Thioredoxin_ResA/DsbE_sf"/>
</dbReference>
<feature type="domain" description="Thioredoxin" evidence="7">
    <location>
        <begin position="243"/>
        <end position="381"/>
    </location>
</feature>
<keyword evidence="3" id="KW-1015">Disulfide bond</keyword>
<dbReference type="PANTHER" id="PTHR42852:SF6">
    <property type="entry name" value="THIOL:DISULFIDE INTERCHANGE PROTEIN DSBE"/>
    <property type="match status" value="1"/>
</dbReference>
<feature type="chain" id="PRO_5016249400" evidence="6">
    <location>
        <begin position="22"/>
        <end position="381"/>
    </location>
</feature>
<dbReference type="SUPFAM" id="SSF52833">
    <property type="entry name" value="Thioredoxin-like"/>
    <property type="match status" value="1"/>
</dbReference>
<dbReference type="InterPro" id="IPR013766">
    <property type="entry name" value="Thioredoxin_domain"/>
</dbReference>
<dbReference type="Pfam" id="PF14289">
    <property type="entry name" value="DUF4369"/>
    <property type="match status" value="1"/>
</dbReference>
<dbReference type="AlphaFoldDB" id="A0A328YH43"/>
<dbReference type="OrthoDB" id="1069091at2"/>
<keyword evidence="4" id="KW-0676">Redox-active center</keyword>
<keyword evidence="6" id="KW-0732">Signal</keyword>
<proteinExistence type="predicted"/>
<dbReference type="InterPro" id="IPR036249">
    <property type="entry name" value="Thioredoxin-like_sf"/>
</dbReference>
<evidence type="ECO:0000313" key="8">
    <source>
        <dbReference type="EMBL" id="RAR70007.1"/>
    </source>
</evidence>
<evidence type="ECO:0000313" key="9">
    <source>
        <dbReference type="Proteomes" id="UP000248840"/>
    </source>
</evidence>
<evidence type="ECO:0000256" key="6">
    <source>
        <dbReference type="SAM" id="SignalP"/>
    </source>
</evidence>
<evidence type="ECO:0000256" key="4">
    <source>
        <dbReference type="ARBA" id="ARBA00023284"/>
    </source>
</evidence>
<comment type="caution">
    <text evidence="8">The sequence shown here is derived from an EMBL/GenBank/DDBJ whole genome shotgun (WGS) entry which is preliminary data.</text>
</comment>
<protein>
    <submittedName>
        <fullName evidence="8">Peroxiredoxin</fullName>
    </submittedName>
</protein>
<feature type="signal peptide" evidence="6">
    <location>
        <begin position="1"/>
        <end position="21"/>
    </location>
</feature>
<dbReference type="RefSeq" id="WP_112114092.1">
    <property type="nucleotide sequence ID" value="NZ_QLSZ01000014.1"/>
</dbReference>
<feature type="compositionally biased region" description="Polar residues" evidence="5">
    <location>
        <begin position="237"/>
        <end position="246"/>
    </location>
</feature>